<feature type="domain" description="Aminotransferase class I/classII large" evidence="6">
    <location>
        <begin position="34"/>
        <end position="390"/>
    </location>
</feature>
<comment type="cofactor">
    <cofactor evidence="1">
        <name>pyridoxal 5'-phosphate</name>
        <dbReference type="ChEBI" id="CHEBI:597326"/>
    </cofactor>
</comment>
<dbReference type="FunFam" id="3.40.640.10:FF:000033">
    <property type="entry name" value="Aspartate aminotransferase"/>
    <property type="match status" value="1"/>
</dbReference>
<keyword evidence="4" id="KW-0808">Transferase</keyword>
<proteinExistence type="inferred from homology"/>
<dbReference type="GO" id="GO:0030170">
    <property type="term" value="F:pyridoxal phosphate binding"/>
    <property type="evidence" value="ECO:0007669"/>
    <property type="project" value="InterPro"/>
</dbReference>
<organism evidence="7">
    <name type="scientific">marine metagenome</name>
    <dbReference type="NCBI Taxonomy" id="408172"/>
    <lineage>
        <taxon>unclassified sequences</taxon>
        <taxon>metagenomes</taxon>
        <taxon>ecological metagenomes</taxon>
    </lineage>
</organism>
<dbReference type="PANTHER" id="PTHR46383">
    <property type="entry name" value="ASPARTATE AMINOTRANSFERASE"/>
    <property type="match status" value="1"/>
</dbReference>
<evidence type="ECO:0000313" key="7">
    <source>
        <dbReference type="EMBL" id="SUZ61971.1"/>
    </source>
</evidence>
<dbReference type="AlphaFoldDB" id="A0A381P4X1"/>
<reference evidence="7" key="1">
    <citation type="submission" date="2018-05" db="EMBL/GenBank/DDBJ databases">
        <authorList>
            <person name="Lanie J.A."/>
            <person name="Ng W.-L."/>
            <person name="Kazmierczak K.M."/>
            <person name="Andrzejewski T.M."/>
            <person name="Davidsen T.M."/>
            <person name="Wayne K.J."/>
            <person name="Tettelin H."/>
            <person name="Glass J.I."/>
            <person name="Rusch D."/>
            <person name="Podicherti R."/>
            <person name="Tsui H.-C.T."/>
            <person name="Winkler M.E."/>
        </authorList>
    </citation>
    <scope>NUCLEOTIDE SEQUENCE</scope>
</reference>
<dbReference type="CDD" id="cd00609">
    <property type="entry name" value="AAT_like"/>
    <property type="match status" value="1"/>
</dbReference>
<dbReference type="InterPro" id="IPR015424">
    <property type="entry name" value="PyrdxlP-dep_Trfase"/>
</dbReference>
<evidence type="ECO:0000256" key="1">
    <source>
        <dbReference type="ARBA" id="ARBA00001933"/>
    </source>
</evidence>
<dbReference type="SUPFAM" id="SSF53383">
    <property type="entry name" value="PLP-dependent transferases"/>
    <property type="match status" value="1"/>
</dbReference>
<dbReference type="InterPro" id="IPR004838">
    <property type="entry name" value="NHTrfase_class1_PyrdxlP-BS"/>
</dbReference>
<name>A0A381P4X1_9ZZZZ</name>
<accession>A0A381P4X1</accession>
<evidence type="ECO:0000259" key="6">
    <source>
        <dbReference type="Pfam" id="PF00155"/>
    </source>
</evidence>
<keyword evidence="3" id="KW-0032">Aminotransferase</keyword>
<dbReference type="Gene3D" id="3.90.1150.10">
    <property type="entry name" value="Aspartate Aminotransferase, domain 1"/>
    <property type="match status" value="1"/>
</dbReference>
<evidence type="ECO:0000256" key="4">
    <source>
        <dbReference type="ARBA" id="ARBA00022679"/>
    </source>
</evidence>
<evidence type="ECO:0000256" key="2">
    <source>
        <dbReference type="ARBA" id="ARBA00007441"/>
    </source>
</evidence>
<dbReference type="GO" id="GO:0006520">
    <property type="term" value="P:amino acid metabolic process"/>
    <property type="evidence" value="ECO:0007669"/>
    <property type="project" value="InterPro"/>
</dbReference>
<dbReference type="InterPro" id="IPR015421">
    <property type="entry name" value="PyrdxlP-dep_Trfase_major"/>
</dbReference>
<dbReference type="GO" id="GO:0008483">
    <property type="term" value="F:transaminase activity"/>
    <property type="evidence" value="ECO:0007669"/>
    <property type="project" value="UniProtKB-KW"/>
</dbReference>
<dbReference type="Gene3D" id="3.40.640.10">
    <property type="entry name" value="Type I PLP-dependent aspartate aminotransferase-like (Major domain)"/>
    <property type="match status" value="1"/>
</dbReference>
<dbReference type="PROSITE" id="PS00105">
    <property type="entry name" value="AA_TRANSFER_CLASS_1"/>
    <property type="match status" value="1"/>
</dbReference>
<evidence type="ECO:0000256" key="3">
    <source>
        <dbReference type="ARBA" id="ARBA00022576"/>
    </source>
</evidence>
<dbReference type="InterPro" id="IPR015422">
    <property type="entry name" value="PyrdxlP-dep_Trfase_small"/>
</dbReference>
<dbReference type="InterPro" id="IPR004839">
    <property type="entry name" value="Aminotransferase_I/II_large"/>
</dbReference>
<protein>
    <recommendedName>
        <fullName evidence="6">Aminotransferase class I/classII large domain-containing protein</fullName>
    </recommendedName>
</protein>
<dbReference type="PANTHER" id="PTHR46383:SF1">
    <property type="entry name" value="ASPARTATE AMINOTRANSFERASE"/>
    <property type="match status" value="1"/>
</dbReference>
<gene>
    <name evidence="7" type="ORF">METZ01_LOCUS14825</name>
</gene>
<dbReference type="Pfam" id="PF00155">
    <property type="entry name" value="Aminotran_1_2"/>
    <property type="match status" value="1"/>
</dbReference>
<sequence length="398" mass="44096">MSVLEFSDRVHRVNPSFTLEMTSRAADLRSKGIDVINLSVGEPDFNTPEHIIQAGKEAMDDGFTKYTAGSGMIELRQAICEKLLVENGLTFTPDQVLVSNGEKQSLYTVCQVLFDRGDEVIVFSPYWVSFPEFVRLADAEPIIVSTDPNSQFEPNFNELISKINSKTKGMIINSPSNPTGGVWSNNAINKILEISKQNNLIVISDECYEKLVFDGQYVSTEKLNNYNTEVLTCMSLSKTYAMTGWRIGYTVGDHNIIHAMSKLQGQATSCANSIGQKAAIAALTGDQKCVENMRNKYKERRDLMIGLLKEIQGVNCAVPGGAFYAFPDFSYYLGKNYNGEKINDSFKLCDYILDVAKVVTVPGDGFGAPGHIRFSYAVSKDTIREGIDRVVKALNELN</sequence>
<comment type="similarity">
    <text evidence="2">Belongs to the class-I pyridoxal-phosphate-dependent aminotransferase family.</text>
</comment>
<dbReference type="EMBL" id="UINC01000839">
    <property type="protein sequence ID" value="SUZ61971.1"/>
    <property type="molecule type" value="Genomic_DNA"/>
</dbReference>
<dbReference type="InterPro" id="IPR050596">
    <property type="entry name" value="AspAT/PAT-like"/>
</dbReference>
<keyword evidence="5" id="KW-0663">Pyridoxal phosphate</keyword>
<evidence type="ECO:0000256" key="5">
    <source>
        <dbReference type="ARBA" id="ARBA00022898"/>
    </source>
</evidence>